<dbReference type="InterPro" id="IPR015813">
    <property type="entry name" value="Pyrv/PenolPyrv_kinase-like_dom"/>
</dbReference>
<dbReference type="PANTHER" id="PTHR42905">
    <property type="entry name" value="PHOSPHOENOLPYRUVATE CARBOXYLASE"/>
    <property type="match status" value="1"/>
</dbReference>
<proteinExistence type="predicted"/>
<name>A0A1C5GTC3_9ACTN</name>
<dbReference type="SUPFAM" id="SSF51621">
    <property type="entry name" value="Phosphoenolpyruvate/pyruvate domain"/>
    <property type="match status" value="1"/>
</dbReference>
<dbReference type="CDD" id="cd00377">
    <property type="entry name" value="ICL_PEPM"/>
    <property type="match status" value="1"/>
</dbReference>
<gene>
    <name evidence="1" type="ORF">GA0070609_0358</name>
</gene>
<reference evidence="1 2" key="1">
    <citation type="submission" date="2016-06" db="EMBL/GenBank/DDBJ databases">
        <authorList>
            <person name="Kjaerup R.B."/>
            <person name="Dalgaard T.S."/>
            <person name="Juul-Madsen H.R."/>
        </authorList>
    </citation>
    <scope>NUCLEOTIDE SEQUENCE [LARGE SCALE GENOMIC DNA]</scope>
    <source>
        <strain evidence="1 2">DSM 43904</strain>
    </source>
</reference>
<evidence type="ECO:0000313" key="1">
    <source>
        <dbReference type="EMBL" id="SCG37036.1"/>
    </source>
</evidence>
<dbReference type="Pfam" id="PF13714">
    <property type="entry name" value="PEP_mutase"/>
    <property type="match status" value="1"/>
</dbReference>
<dbReference type="InterPro" id="IPR040442">
    <property type="entry name" value="Pyrv_kinase-like_dom_sf"/>
</dbReference>
<dbReference type="InterPro" id="IPR039556">
    <property type="entry name" value="ICL/PEPM"/>
</dbReference>
<organism evidence="1 2">
    <name type="scientific">Micromonospora echinaurantiaca</name>
    <dbReference type="NCBI Taxonomy" id="47857"/>
    <lineage>
        <taxon>Bacteria</taxon>
        <taxon>Bacillati</taxon>
        <taxon>Actinomycetota</taxon>
        <taxon>Actinomycetes</taxon>
        <taxon>Micromonosporales</taxon>
        <taxon>Micromonosporaceae</taxon>
        <taxon>Micromonospora</taxon>
    </lineage>
</organism>
<sequence length="258" mass="25930">MTATPTGRAAALRALHRPGDPLILPNAWDAGSARAVVAAGFPAVATSSAAVAESLGHTDGETTPVGEMFAAVARIARAVAVPVTADLERGYGLRPAELVERLLAAGAVGLNLEDSDPGTGALVDAGAQADLLAQVRAAADAAGVPVVLNARVDVFLRPAGDPTERLAEAVRRGRRYLAAGADCVYPIMLADPGELRSFVEAVTGPVNVLARPGALGRAGLAALGVARISHGSGLYAATRAYTARLLDAVAAGDPPTAP</sequence>
<dbReference type="EMBL" id="LT607750">
    <property type="protein sequence ID" value="SCG37036.1"/>
    <property type="molecule type" value="Genomic_DNA"/>
</dbReference>
<dbReference type="PANTHER" id="PTHR42905:SF16">
    <property type="entry name" value="CARBOXYPHOSPHONOENOLPYRUVATE PHOSPHONOMUTASE-LIKE PROTEIN (AFU_ORTHOLOGUE AFUA_5G07230)"/>
    <property type="match status" value="1"/>
</dbReference>
<dbReference type="RefSeq" id="WP_088992170.1">
    <property type="nucleotide sequence ID" value="NZ_LT607750.1"/>
</dbReference>
<protein>
    <submittedName>
        <fullName evidence="1">Carboxyvinyl-carboxyphosphonate phosphorylmutase</fullName>
    </submittedName>
</protein>
<accession>A0A1C5GTC3</accession>
<dbReference type="Gene3D" id="3.20.20.60">
    <property type="entry name" value="Phosphoenolpyruvate-binding domains"/>
    <property type="match status" value="1"/>
</dbReference>
<dbReference type="GO" id="GO:0003824">
    <property type="term" value="F:catalytic activity"/>
    <property type="evidence" value="ECO:0007669"/>
    <property type="project" value="InterPro"/>
</dbReference>
<dbReference type="AlphaFoldDB" id="A0A1C5GTC3"/>
<dbReference type="Proteomes" id="UP000198217">
    <property type="component" value="Chromosome I"/>
</dbReference>
<keyword evidence="2" id="KW-1185">Reference proteome</keyword>
<evidence type="ECO:0000313" key="2">
    <source>
        <dbReference type="Proteomes" id="UP000198217"/>
    </source>
</evidence>